<evidence type="ECO:0000313" key="1">
    <source>
        <dbReference type="EMBL" id="UXC20016.1"/>
    </source>
</evidence>
<organism evidence="1 2">
    <name type="scientific">Comamonas squillarum</name>
    <dbReference type="NCBI Taxonomy" id="2977320"/>
    <lineage>
        <taxon>Bacteria</taxon>
        <taxon>Pseudomonadati</taxon>
        <taxon>Pseudomonadota</taxon>
        <taxon>Betaproteobacteria</taxon>
        <taxon>Burkholderiales</taxon>
        <taxon>Comamonadaceae</taxon>
        <taxon>Comamonas</taxon>
    </lineage>
</organism>
<dbReference type="EMBL" id="CP104377">
    <property type="protein sequence ID" value="UXC20016.1"/>
    <property type="molecule type" value="Genomic_DNA"/>
</dbReference>
<proteinExistence type="predicted"/>
<protein>
    <submittedName>
        <fullName evidence="1">Uncharacterized protein</fullName>
    </submittedName>
</protein>
<dbReference type="RefSeq" id="WP_260719834.1">
    <property type="nucleotide sequence ID" value="NZ_CP104377.1"/>
</dbReference>
<dbReference type="Proteomes" id="UP001058290">
    <property type="component" value="Chromosome"/>
</dbReference>
<reference evidence="1" key="1">
    <citation type="submission" date="2022-09" db="EMBL/GenBank/DDBJ databases">
        <title>Bacterial diversity in gut of crayfish and pufferfish.</title>
        <authorList>
            <person name="Huang Y."/>
        </authorList>
    </citation>
    <scope>NUCLEOTIDE SEQUENCE</scope>
    <source>
        <strain evidence="1">PR12</strain>
    </source>
</reference>
<name>A0ABY6A2Z0_9BURK</name>
<gene>
    <name evidence="1" type="ORF">N4T19_07890</name>
</gene>
<sequence length="83" mass="9646">MKTVDDVRQYFRSIVSGTRRPFSLVDNRAAFDCLKSRETELLRWAAVLSIEYDDLREMLTANVVEAAKIEHYESMCDLLNDTI</sequence>
<accession>A0ABY6A2Z0</accession>
<keyword evidence="2" id="KW-1185">Reference proteome</keyword>
<evidence type="ECO:0000313" key="2">
    <source>
        <dbReference type="Proteomes" id="UP001058290"/>
    </source>
</evidence>